<dbReference type="InterPro" id="IPR027795">
    <property type="entry name" value="CASTOR_ACT_dom"/>
</dbReference>
<comment type="caution">
    <text evidence="2">The sequence shown here is derived from an EMBL/GenBank/DDBJ whole genome shotgun (WGS) entry which is preliminary data.</text>
</comment>
<name>G7EAV2_MIXOS</name>
<dbReference type="PANTHER" id="PTHR31131">
    <property type="entry name" value="CHROMOSOME 1, WHOLE GENOME SHOTGUN SEQUENCE"/>
    <property type="match status" value="1"/>
</dbReference>
<accession>G7EAV2</accession>
<keyword evidence="3" id="KW-1185">Reference proteome</keyword>
<organism evidence="2 3">
    <name type="scientific">Mixia osmundae (strain CBS 9802 / IAM 14324 / JCM 22182 / KY 12970)</name>
    <dbReference type="NCBI Taxonomy" id="764103"/>
    <lineage>
        <taxon>Eukaryota</taxon>
        <taxon>Fungi</taxon>
        <taxon>Dikarya</taxon>
        <taxon>Basidiomycota</taxon>
        <taxon>Pucciniomycotina</taxon>
        <taxon>Mixiomycetes</taxon>
        <taxon>Mixiales</taxon>
        <taxon>Mixiaceae</taxon>
        <taxon>Mixia</taxon>
    </lineage>
</organism>
<sequence length="152" mass="16725">MDLSRPALEVHVYPDEYSTLQYTDRADRVRALEAWQAVQLVQTQESDDRFLSISHVSEEVSVVAATSLVTEAKGLPPASSTDAWHLIKLRGPFDFQVTGVLSALSRVLAEAHIVIYALATVETDYILVKDGHAAAEALRTAGWSVRYLPKAC</sequence>
<evidence type="ECO:0000313" key="3">
    <source>
        <dbReference type="Proteomes" id="UP000009131"/>
    </source>
</evidence>
<dbReference type="InParanoid" id="G7EAV2"/>
<dbReference type="HOGENOM" id="CLU_130568_0_0_1"/>
<feature type="domain" description="CASTOR ACT" evidence="1">
    <location>
        <begin position="80"/>
        <end position="132"/>
    </location>
</feature>
<dbReference type="Gene3D" id="3.30.2130.10">
    <property type="entry name" value="VC0802-like"/>
    <property type="match status" value="1"/>
</dbReference>
<dbReference type="eggNOG" id="ENOG502S7H6">
    <property type="taxonomic scope" value="Eukaryota"/>
</dbReference>
<dbReference type="InterPro" id="IPR045865">
    <property type="entry name" value="ACT-like_dom_sf"/>
</dbReference>
<evidence type="ECO:0000313" key="2">
    <source>
        <dbReference type="EMBL" id="GAA99962.1"/>
    </source>
</evidence>
<dbReference type="AlphaFoldDB" id="G7EAV2"/>
<dbReference type="Pfam" id="PF13840">
    <property type="entry name" value="ACT_7"/>
    <property type="match status" value="1"/>
</dbReference>
<dbReference type="OrthoDB" id="58529at2759"/>
<dbReference type="Proteomes" id="UP000009131">
    <property type="component" value="Unassembled WGS sequence"/>
</dbReference>
<evidence type="ECO:0000259" key="1">
    <source>
        <dbReference type="Pfam" id="PF13840"/>
    </source>
</evidence>
<dbReference type="EMBL" id="BABT02000252">
    <property type="protein sequence ID" value="GAA99962.1"/>
    <property type="molecule type" value="Genomic_DNA"/>
</dbReference>
<dbReference type="GO" id="GO:0006520">
    <property type="term" value="P:amino acid metabolic process"/>
    <property type="evidence" value="ECO:0007669"/>
    <property type="project" value="UniProtKB-ARBA"/>
</dbReference>
<proteinExistence type="predicted"/>
<dbReference type="InterPro" id="IPR051719">
    <property type="entry name" value="CASTOR_mTORC1"/>
</dbReference>
<gene>
    <name evidence="2" type="primary">Mo06665</name>
    <name evidence="2" type="ORF">E5Q_06665</name>
</gene>
<reference evidence="2 3" key="1">
    <citation type="journal article" date="2011" name="J. Gen. Appl. Microbiol.">
        <title>Draft genome sequencing of the enigmatic basidiomycete Mixia osmundae.</title>
        <authorList>
            <person name="Nishida H."/>
            <person name="Nagatsuka Y."/>
            <person name="Sugiyama J."/>
        </authorList>
    </citation>
    <scope>NUCLEOTIDE SEQUENCE [LARGE SCALE GENOMIC DNA]</scope>
    <source>
        <strain evidence="3">CBS 9802 / IAM 14324 / JCM 22182 / KY 12970</strain>
    </source>
</reference>
<dbReference type="GO" id="GO:0046394">
    <property type="term" value="P:carboxylic acid biosynthetic process"/>
    <property type="evidence" value="ECO:0007669"/>
    <property type="project" value="UniProtKB-ARBA"/>
</dbReference>
<dbReference type="RefSeq" id="XP_014565582.1">
    <property type="nucleotide sequence ID" value="XM_014710096.1"/>
</dbReference>
<reference evidence="2 3" key="2">
    <citation type="journal article" date="2012" name="Open Biol.">
        <title>Characteristics of nucleosomes and linker DNA regions on the genome of the basidiomycete Mixia osmundae revealed by mono- and dinucleosome mapping.</title>
        <authorList>
            <person name="Nishida H."/>
            <person name="Kondo S."/>
            <person name="Matsumoto T."/>
            <person name="Suzuki Y."/>
            <person name="Yoshikawa H."/>
            <person name="Taylor T.D."/>
            <person name="Sugiyama J."/>
        </authorList>
    </citation>
    <scope>NUCLEOTIDE SEQUENCE [LARGE SCALE GENOMIC DNA]</scope>
    <source>
        <strain evidence="3">CBS 9802 / IAM 14324 / JCM 22182 / KY 12970</strain>
    </source>
</reference>
<protein>
    <recommendedName>
        <fullName evidence="1">CASTOR ACT domain-containing protein</fullName>
    </recommendedName>
</protein>
<dbReference type="SUPFAM" id="SSF55021">
    <property type="entry name" value="ACT-like"/>
    <property type="match status" value="1"/>
</dbReference>
<dbReference type="PANTHER" id="PTHR31131:SF6">
    <property type="entry name" value="CASTOR ACT DOMAIN-CONTAINING PROTEIN"/>
    <property type="match status" value="1"/>
</dbReference>